<dbReference type="SUPFAM" id="SSF102114">
    <property type="entry name" value="Radical SAM enzymes"/>
    <property type="match status" value="1"/>
</dbReference>
<dbReference type="SMART" id="SM00729">
    <property type="entry name" value="Elp3"/>
    <property type="match status" value="1"/>
</dbReference>
<dbReference type="InterPro" id="IPR006638">
    <property type="entry name" value="Elp3/MiaA/NifB-like_rSAM"/>
</dbReference>
<sequence length="388" mass="42854">MDASDVIAKLGRRMKKRREHFWESQRFFIRAGKRFGKDEAALFFHTRGCRHDAQGGCTMCDYSSGPSVDAKSIVDGVRQGLAELPAGLSCLLISPSGSFLDPWEVPVEARAGILAAVAETGYPAIAFETRAETVTEDALCACRAALPDRCLKVYCGLESADPWVSRYALNKALDPASFVAAMQILHVHGVTGVANVLVGAPFLHEREAIDDAVASVRWALGAGAKEFCLFPCHVKRWTQVAWLHDHGFYSPPSLWSLIEVLWLLGKDTAATRGEIAWFTDYGAFNITESPTTCPQCRDAVIGQLYGFSETNDYAYIESLVRIDCPCKERWREGLQTLPGMNRKQRAQAAYDRIGEEIFAARWPSIRSELLDSLDVSPQIIGTQQGVTQ</sequence>
<reference evidence="2 3" key="1">
    <citation type="submission" date="2019-03" db="EMBL/GenBank/DDBJ databases">
        <title>Genomic Encyclopedia of Type Strains, Phase IV (KMG-IV): sequencing the most valuable type-strain genomes for metagenomic binning, comparative biology and taxonomic classification.</title>
        <authorList>
            <person name="Goeker M."/>
        </authorList>
    </citation>
    <scope>NUCLEOTIDE SEQUENCE [LARGE SCALE GENOMIC DNA]</scope>
    <source>
        <strain evidence="2 3">DSM 203</strain>
    </source>
</reference>
<feature type="domain" description="Elp3/MiaA/NifB-like radical SAM core" evidence="1">
    <location>
        <begin position="39"/>
        <end position="266"/>
    </location>
</feature>
<dbReference type="GO" id="GO:0003824">
    <property type="term" value="F:catalytic activity"/>
    <property type="evidence" value="ECO:0007669"/>
    <property type="project" value="InterPro"/>
</dbReference>
<dbReference type="InterPro" id="IPR058240">
    <property type="entry name" value="rSAM_sf"/>
</dbReference>
<organism evidence="2 3">
    <name type="scientific">Marichromatium gracile</name>
    <name type="common">Chromatium gracile</name>
    <dbReference type="NCBI Taxonomy" id="1048"/>
    <lineage>
        <taxon>Bacteria</taxon>
        <taxon>Pseudomonadati</taxon>
        <taxon>Pseudomonadota</taxon>
        <taxon>Gammaproteobacteria</taxon>
        <taxon>Chromatiales</taxon>
        <taxon>Chromatiaceae</taxon>
        <taxon>Marichromatium</taxon>
    </lineage>
</organism>
<name>A0A4R4A4L3_MARGR</name>
<evidence type="ECO:0000259" key="1">
    <source>
        <dbReference type="SMART" id="SM00729"/>
    </source>
</evidence>
<dbReference type="Proteomes" id="UP000295247">
    <property type="component" value="Unassembled WGS sequence"/>
</dbReference>
<gene>
    <name evidence="2" type="ORF">EDC29_11770</name>
</gene>
<evidence type="ECO:0000313" key="2">
    <source>
        <dbReference type="EMBL" id="TCW32704.1"/>
    </source>
</evidence>
<dbReference type="EMBL" id="SMDC01000017">
    <property type="protein sequence ID" value="TCW32704.1"/>
    <property type="molecule type" value="Genomic_DNA"/>
</dbReference>
<dbReference type="GO" id="GO:0051536">
    <property type="term" value="F:iron-sulfur cluster binding"/>
    <property type="evidence" value="ECO:0007669"/>
    <property type="project" value="InterPro"/>
</dbReference>
<proteinExistence type="predicted"/>
<dbReference type="AlphaFoldDB" id="A0A4R4A4L3"/>
<accession>A0A4R4A4L3</accession>
<evidence type="ECO:0000313" key="3">
    <source>
        <dbReference type="Proteomes" id="UP000295247"/>
    </source>
</evidence>
<comment type="caution">
    <text evidence="2">The sequence shown here is derived from an EMBL/GenBank/DDBJ whole genome shotgun (WGS) entry which is preliminary data.</text>
</comment>
<dbReference type="RefSeq" id="WP_132230667.1">
    <property type="nucleotide sequence ID" value="NZ_NRRH01000075.1"/>
</dbReference>
<protein>
    <recommendedName>
        <fullName evidence="1">Elp3/MiaA/NifB-like radical SAM core domain-containing protein</fullName>
    </recommendedName>
</protein>